<dbReference type="Proteomes" id="UP000267821">
    <property type="component" value="Unassembled WGS sequence"/>
</dbReference>
<proteinExistence type="predicted"/>
<protein>
    <submittedName>
        <fullName evidence="1">Uncharacterized protein</fullName>
    </submittedName>
</protein>
<accession>A0A3N4LTJ5</accession>
<dbReference type="EMBL" id="ML121535">
    <property type="protein sequence ID" value="RPB26197.1"/>
    <property type="molecule type" value="Genomic_DNA"/>
</dbReference>
<keyword evidence="2" id="KW-1185">Reference proteome</keyword>
<dbReference type="OrthoDB" id="10397059at2759"/>
<evidence type="ECO:0000313" key="2">
    <source>
        <dbReference type="Proteomes" id="UP000267821"/>
    </source>
</evidence>
<sequence length="196" mass="22156">MADKVKRAPIGIAEKFVFHLKSIYFMVRCYIIESANYQLLLGTEFLVATGTSLFPRWKTIVVTLPSKIEIEAYCKRITADIEAPPLVEGDTDEYEEEKFDLLPSMPANLIMTVCFISPDVAAIRIGTKDLIREIDNVISILNIEISQAQIHKALNKGLPLLIADFILQNLRFGLNVPIEIKQLVTRDVINFLDIFS</sequence>
<name>A0A3N4LTJ5_9PEZI</name>
<evidence type="ECO:0000313" key="1">
    <source>
        <dbReference type="EMBL" id="RPB26197.1"/>
    </source>
</evidence>
<gene>
    <name evidence="1" type="ORF">L211DRAFT_847354</name>
</gene>
<dbReference type="AlphaFoldDB" id="A0A3N4LTJ5"/>
<reference evidence="1 2" key="1">
    <citation type="journal article" date="2018" name="Nat. Ecol. Evol.">
        <title>Pezizomycetes genomes reveal the molecular basis of ectomycorrhizal truffle lifestyle.</title>
        <authorList>
            <person name="Murat C."/>
            <person name="Payen T."/>
            <person name="Noel B."/>
            <person name="Kuo A."/>
            <person name="Morin E."/>
            <person name="Chen J."/>
            <person name="Kohler A."/>
            <person name="Krizsan K."/>
            <person name="Balestrini R."/>
            <person name="Da Silva C."/>
            <person name="Montanini B."/>
            <person name="Hainaut M."/>
            <person name="Levati E."/>
            <person name="Barry K.W."/>
            <person name="Belfiori B."/>
            <person name="Cichocki N."/>
            <person name="Clum A."/>
            <person name="Dockter R.B."/>
            <person name="Fauchery L."/>
            <person name="Guy J."/>
            <person name="Iotti M."/>
            <person name="Le Tacon F."/>
            <person name="Lindquist E.A."/>
            <person name="Lipzen A."/>
            <person name="Malagnac F."/>
            <person name="Mello A."/>
            <person name="Molinier V."/>
            <person name="Miyauchi S."/>
            <person name="Poulain J."/>
            <person name="Riccioni C."/>
            <person name="Rubini A."/>
            <person name="Sitrit Y."/>
            <person name="Splivallo R."/>
            <person name="Traeger S."/>
            <person name="Wang M."/>
            <person name="Zifcakova L."/>
            <person name="Wipf D."/>
            <person name="Zambonelli A."/>
            <person name="Paolocci F."/>
            <person name="Nowrousian M."/>
            <person name="Ottonello S."/>
            <person name="Baldrian P."/>
            <person name="Spatafora J.W."/>
            <person name="Henrissat B."/>
            <person name="Nagy L.G."/>
            <person name="Aury J.M."/>
            <person name="Wincker P."/>
            <person name="Grigoriev I.V."/>
            <person name="Bonfante P."/>
            <person name="Martin F.M."/>
        </authorList>
    </citation>
    <scope>NUCLEOTIDE SEQUENCE [LARGE SCALE GENOMIC DNA]</scope>
    <source>
        <strain evidence="1 2">ATCC MYA-4762</strain>
    </source>
</reference>
<organism evidence="1 2">
    <name type="scientific">Terfezia boudieri ATCC MYA-4762</name>
    <dbReference type="NCBI Taxonomy" id="1051890"/>
    <lineage>
        <taxon>Eukaryota</taxon>
        <taxon>Fungi</taxon>
        <taxon>Dikarya</taxon>
        <taxon>Ascomycota</taxon>
        <taxon>Pezizomycotina</taxon>
        <taxon>Pezizomycetes</taxon>
        <taxon>Pezizales</taxon>
        <taxon>Pezizaceae</taxon>
        <taxon>Terfezia</taxon>
    </lineage>
</organism>
<dbReference type="InParanoid" id="A0A3N4LTJ5"/>